<dbReference type="InterPro" id="IPR014001">
    <property type="entry name" value="Helicase_ATP-bd"/>
</dbReference>
<dbReference type="CDD" id="cd18796">
    <property type="entry name" value="SF2_C_LHR"/>
    <property type="match status" value="1"/>
</dbReference>
<dbReference type="SUPFAM" id="SSF52540">
    <property type="entry name" value="P-loop containing nucleoside triphosphate hydrolases"/>
    <property type="match status" value="1"/>
</dbReference>
<dbReference type="PROSITE" id="PS51194">
    <property type="entry name" value="HELICASE_CTER"/>
    <property type="match status" value="1"/>
</dbReference>
<evidence type="ECO:0000256" key="5">
    <source>
        <dbReference type="ARBA" id="ARBA00022840"/>
    </source>
</evidence>
<evidence type="ECO:0000256" key="4">
    <source>
        <dbReference type="ARBA" id="ARBA00022806"/>
    </source>
</evidence>
<feature type="domain" description="Helicase C-terminal" evidence="10">
    <location>
        <begin position="271"/>
        <end position="421"/>
    </location>
</feature>
<dbReference type="PANTHER" id="PTHR47962">
    <property type="entry name" value="ATP-DEPENDENT HELICASE LHR-RELATED-RELATED"/>
    <property type="match status" value="1"/>
</dbReference>
<dbReference type="GeneID" id="95967426"/>
<dbReference type="InterPro" id="IPR052511">
    <property type="entry name" value="ATP-dep_Helicase"/>
</dbReference>
<evidence type="ECO:0000313" key="11">
    <source>
        <dbReference type="EMBL" id="WYY00139.1"/>
    </source>
</evidence>
<organism evidence="11 12">
    <name type="scientific">Oxyplasma meridianum</name>
    <dbReference type="NCBI Taxonomy" id="3073602"/>
    <lineage>
        <taxon>Archaea</taxon>
        <taxon>Methanobacteriati</taxon>
        <taxon>Thermoplasmatota</taxon>
        <taxon>Thermoplasmata</taxon>
        <taxon>Thermoplasmatales</taxon>
        <taxon>Thermoplasmataceae</taxon>
        <taxon>Oxyplasma</taxon>
    </lineage>
</organism>
<evidence type="ECO:0000256" key="6">
    <source>
        <dbReference type="ARBA" id="ARBA00023125"/>
    </source>
</evidence>
<evidence type="ECO:0000259" key="9">
    <source>
        <dbReference type="PROSITE" id="PS51192"/>
    </source>
</evidence>
<keyword evidence="5" id="KW-0067">ATP-binding</keyword>
<keyword evidence="1" id="KW-0547">Nucleotide-binding</keyword>
<dbReference type="RefSeq" id="WP_393972091.1">
    <property type="nucleotide sequence ID" value="NZ_CP133772.1"/>
</dbReference>
<dbReference type="InterPro" id="IPR001650">
    <property type="entry name" value="Helicase_C-like"/>
</dbReference>
<dbReference type="Pfam" id="PF00270">
    <property type="entry name" value="DEAD"/>
    <property type="match status" value="1"/>
</dbReference>
<dbReference type="PANTHER" id="PTHR47962:SF6">
    <property type="entry name" value="LARGE HELICASE-RELATED PROTEIN"/>
    <property type="match status" value="1"/>
</dbReference>
<evidence type="ECO:0000259" key="10">
    <source>
        <dbReference type="PROSITE" id="PS51194"/>
    </source>
</evidence>
<evidence type="ECO:0000313" key="12">
    <source>
        <dbReference type="Proteomes" id="UP001451606"/>
    </source>
</evidence>
<accession>A0AAX4NG92</accession>
<evidence type="ECO:0000256" key="3">
    <source>
        <dbReference type="ARBA" id="ARBA00022801"/>
    </source>
</evidence>
<dbReference type="InterPro" id="IPR036390">
    <property type="entry name" value="WH_DNA-bd_sf"/>
</dbReference>
<evidence type="ECO:0000256" key="8">
    <source>
        <dbReference type="ARBA" id="ARBA00023235"/>
    </source>
</evidence>
<dbReference type="InterPro" id="IPR045628">
    <property type="entry name" value="Lhr_WH_dom"/>
</dbReference>
<dbReference type="Proteomes" id="UP001451606">
    <property type="component" value="Chromosome"/>
</dbReference>
<evidence type="ECO:0000256" key="2">
    <source>
        <dbReference type="ARBA" id="ARBA00022763"/>
    </source>
</evidence>
<dbReference type="GO" id="GO:0140097">
    <property type="term" value="F:catalytic activity, acting on DNA"/>
    <property type="evidence" value="ECO:0007669"/>
    <property type="project" value="UniProtKB-ARBA"/>
</dbReference>
<keyword evidence="7" id="KW-0234">DNA repair</keyword>
<dbReference type="CDD" id="cd17922">
    <property type="entry name" value="DEXHc_LHR-like"/>
    <property type="match status" value="1"/>
</dbReference>
<dbReference type="GO" id="GO:0006281">
    <property type="term" value="P:DNA repair"/>
    <property type="evidence" value="ECO:0007669"/>
    <property type="project" value="UniProtKB-KW"/>
</dbReference>
<dbReference type="SMART" id="SM00490">
    <property type="entry name" value="HELICc"/>
    <property type="match status" value="1"/>
</dbReference>
<proteinExistence type="predicted"/>
<dbReference type="NCBIfam" id="NF010338">
    <property type="entry name" value="PRK13767.1"/>
    <property type="match status" value="1"/>
</dbReference>
<keyword evidence="12" id="KW-1185">Reference proteome</keyword>
<keyword evidence="4 11" id="KW-0347">Helicase</keyword>
<dbReference type="PROSITE" id="PS51192">
    <property type="entry name" value="HELICASE_ATP_BIND_1"/>
    <property type="match status" value="1"/>
</dbReference>
<dbReference type="GO" id="GO:0004386">
    <property type="term" value="F:helicase activity"/>
    <property type="evidence" value="ECO:0007669"/>
    <property type="project" value="UniProtKB-KW"/>
</dbReference>
<dbReference type="InterPro" id="IPR027417">
    <property type="entry name" value="P-loop_NTPase"/>
</dbReference>
<keyword evidence="8" id="KW-0413">Isomerase</keyword>
<evidence type="ECO:0000256" key="7">
    <source>
        <dbReference type="ARBA" id="ARBA00023204"/>
    </source>
</evidence>
<keyword evidence="6" id="KW-0238">DNA-binding</keyword>
<protein>
    <submittedName>
        <fullName evidence="11">ATP-dependent helicase</fullName>
        <ecNumber evidence="11">3.6.4.-</ecNumber>
    </submittedName>
</protein>
<dbReference type="InterPro" id="IPR013701">
    <property type="entry name" value="Lhr-like_DEAD/DEAH_assoc"/>
</dbReference>
<feature type="domain" description="Helicase ATP-binding" evidence="9">
    <location>
        <begin position="41"/>
        <end position="235"/>
    </location>
</feature>
<keyword evidence="3 11" id="KW-0378">Hydrolase</keyword>
<dbReference type="KEGG" id="omr:OXIME_000695"/>
<dbReference type="InterPro" id="IPR011545">
    <property type="entry name" value="DEAD/DEAH_box_helicase_dom"/>
</dbReference>
<dbReference type="SMART" id="SM00487">
    <property type="entry name" value="DEXDc"/>
    <property type="match status" value="1"/>
</dbReference>
<sequence length="1714" mass="197247">MEETDVVNFRVEDQLKFLDPIIAKWFNSKYEGLTEPQSKAIPLIHLKKNVLVSSPTGTGKTMTGFLAILNELFLMSREDKLEDKIYCLYISPLKALANDITKNLNNPLNEIYELAKDQDVHLPKIRVAVRSGDTSQGDRQKMLRKPPHILITTPESFSLALSAPKFREKFKDLKYVILDEIHEISATKRGSLLSVNLERLESVVASPFVRIGLSATQAPLDKIATYLCGYTGDKPREFSIIDVDTKRFLDLSTITPVNDLTRTSYEVANDRMYDILVKLINEHKTTLVFTNTRSGTEHVAMRLKARGIDEIEAHHSSLGKETRLDVEQKLKNGELKCVITSTSLELGIDIGYIDLVVQIGSPKSVSKGLQRIGRSGHSINELSKGRFLIFELDDLVETSVLTKAAYDREIDKVVIPENSLDVLSQILVGMSLEKVWKLEESYNLVRQSYSFHTLPWEDFMATIDYLAGKIEDSTIYSKIWVDDQERTFGKKKSSRMIYFMNVGTIPEEADYQVISERGRNLGQLSDKFVERLRQGDVFVLGAKTYMYVRSSKNRVYVKEATGMRPTVPSWTGEMLPRSYDLGVLIGKFRKEMVARIKTGIDQTSWLKENYHVDQFGANSIISYIDSQSKFTVPTDDNLFIEGYIDKENLYSIIFHIPLGRRINDALSRSYAQAISAKYSVNTRITVTDDGFMITTEKKIPISIVPRLITENNFEEIVRRSIANTEVFKQRFRHCAARSLMVLRKYKGYDISVVRQQLRSDKVLKLLGQMDNFPVIKETYHEIMNDMMDVPHAKEYIKNVIEAGRYRIRDYSAETSPFSYGLILAGVSDMVLMEDRTKLLKELQSKILDKIYGEKDIHFIFNDMKLVESYFSAKTPRISDEETYMDFASHFLYFDPFRNRVNSPFPYADTAVTDISDKLIQEDRIVSAYVRGVQWINRDYYKFFRDHFRREIELDQVDKKVLDHCNEKTFNEIKHHLAISDEMLKNSLNRLEQAYLVRRKNRSGISTYIINDLENTGPLTMEEAILKIIGSFGPLTMDEILIKLPLTEDEIKNSLQPQVDSGLVVYDYITPVFSKQYMIKSDLENILGTSTENPLKDRIMAITGTVDSTEEYFQRYGYALNADNIRSRFSGFMDSDLDDLLKTKKILYIKAIKNRLCYISRWLMESLHSLRHDDGGKQENEIYNLIREGYGKESDLVQRTSLDTRSIRQVLRNLEFKLCISKGPENRYYPVMGLEPVVEKHEALQRIIDAYGPISTREISHWFWFYPGDTLKGLNLKPVYFKNDLYYGGSGRSNGQNAVILNINDPASIYFEKIYMREADFNSRFILRGEEIATFFMDKGDSAIWISNLILNREDVKDEILEYFSVNSKRLEANAIVVENCKPAFSSLSNGHGFRWVDNNLCFGNMQISELTASDLFRIVINRSSQRKKSDRLTYQFLKDQILGFRTDIESSYAGIRNTEIQNYFQSNLIFTFNGPFGSPALAPIETVSLYRAIRNAELTEQDQRVLKSVMEIGPASESEIISYLRRDFYGIREVLKSLFSKNLVARDSSRKYVYVPEKYRRDDALTIFLNALLKNFGYFSRGLLEDMLQFKIDSQFSDIISAMEKSGKISQLLMATERRLIYIPRNFSVNSANDSLSRIISPKDYMALFFKQYLKSTFGSSGLYYYYTEGGIKAAFSVKKTGRSLTVGKIIGDRSYRDEIKKEFNNLGYAVSFP</sequence>
<dbReference type="GO" id="GO:0003677">
    <property type="term" value="F:DNA binding"/>
    <property type="evidence" value="ECO:0007669"/>
    <property type="project" value="UniProtKB-KW"/>
</dbReference>
<dbReference type="Gene3D" id="3.40.50.300">
    <property type="entry name" value="P-loop containing nucleotide triphosphate hydrolases"/>
    <property type="match status" value="2"/>
</dbReference>
<dbReference type="Pfam" id="PF19306">
    <property type="entry name" value="WHD_Lhr"/>
    <property type="match status" value="1"/>
</dbReference>
<gene>
    <name evidence="11" type="ORF">OXIME_000695</name>
</gene>
<name>A0AAX4NG92_9ARCH</name>
<dbReference type="EMBL" id="CP133772">
    <property type="protein sequence ID" value="WYY00139.1"/>
    <property type="molecule type" value="Genomic_DNA"/>
</dbReference>
<reference evidence="11 12" key="1">
    <citation type="submission" date="2023-09" db="EMBL/GenBank/DDBJ databases">
        <authorList>
            <person name="Golyshina O.V."/>
            <person name="Lunev E.A."/>
            <person name="Bargiela R."/>
            <person name="Gaines M.C."/>
            <person name="Daum B."/>
            <person name="Bale N.J."/>
            <person name="Koenen M."/>
            <person name="Sinninghe Damst J.S."/>
            <person name="Yakimov M."/>
            <person name="Golyshin P.N."/>
        </authorList>
    </citation>
    <scope>NUCLEOTIDE SEQUENCE [LARGE SCALE GENOMIC DNA]</scope>
    <source>
        <strain evidence="11 12">M1</strain>
    </source>
</reference>
<dbReference type="GO" id="GO:0016887">
    <property type="term" value="F:ATP hydrolysis activity"/>
    <property type="evidence" value="ECO:0007669"/>
    <property type="project" value="TreeGrafter"/>
</dbReference>
<dbReference type="Pfam" id="PF00271">
    <property type="entry name" value="Helicase_C"/>
    <property type="match status" value="1"/>
</dbReference>
<keyword evidence="2" id="KW-0227">DNA damage</keyword>
<evidence type="ECO:0000256" key="1">
    <source>
        <dbReference type="ARBA" id="ARBA00022741"/>
    </source>
</evidence>
<dbReference type="GO" id="GO:0005524">
    <property type="term" value="F:ATP binding"/>
    <property type="evidence" value="ECO:0007669"/>
    <property type="project" value="UniProtKB-KW"/>
</dbReference>
<dbReference type="EC" id="3.6.4.-" evidence="11"/>
<dbReference type="Pfam" id="PF08494">
    <property type="entry name" value="DEAD_assoc"/>
    <property type="match status" value="1"/>
</dbReference>
<dbReference type="SUPFAM" id="SSF46785">
    <property type="entry name" value="Winged helix' DNA-binding domain"/>
    <property type="match status" value="1"/>
</dbReference>